<evidence type="ECO:0000313" key="2">
    <source>
        <dbReference type="Proteomes" id="UP000807159"/>
    </source>
</evidence>
<gene>
    <name evidence="1" type="ORF">H0E87_013595</name>
</gene>
<comment type="caution">
    <text evidence="1">The sequence shown here is derived from an EMBL/GenBank/DDBJ whole genome shotgun (WGS) entry which is preliminary data.</text>
</comment>
<organism evidence="1 2">
    <name type="scientific">Populus deltoides</name>
    <name type="common">Eastern poplar</name>
    <name type="synonym">Eastern cottonwood</name>
    <dbReference type="NCBI Taxonomy" id="3696"/>
    <lineage>
        <taxon>Eukaryota</taxon>
        <taxon>Viridiplantae</taxon>
        <taxon>Streptophyta</taxon>
        <taxon>Embryophyta</taxon>
        <taxon>Tracheophyta</taxon>
        <taxon>Spermatophyta</taxon>
        <taxon>Magnoliopsida</taxon>
        <taxon>eudicotyledons</taxon>
        <taxon>Gunneridae</taxon>
        <taxon>Pentapetalae</taxon>
        <taxon>rosids</taxon>
        <taxon>fabids</taxon>
        <taxon>Malpighiales</taxon>
        <taxon>Salicaceae</taxon>
        <taxon>Saliceae</taxon>
        <taxon>Populus</taxon>
    </lineage>
</organism>
<sequence>MISRYLCWFAPLSVGQRIICRGTVVIELRKSITISVGTIHSGSIRVPILPNYITRRTEAAWENENVISVRTVPSVPDPHCCSFVSVLQSTGRGANLLTETQRLLLAPTMDNGLE</sequence>
<keyword evidence="2" id="KW-1185">Reference proteome</keyword>
<evidence type="ECO:0000313" key="1">
    <source>
        <dbReference type="EMBL" id="KAH8506849.1"/>
    </source>
</evidence>
<name>A0A8T2YP78_POPDE</name>
<dbReference type="EMBL" id="JACEGQ020000006">
    <property type="protein sequence ID" value="KAH8506849.1"/>
    <property type="molecule type" value="Genomic_DNA"/>
</dbReference>
<dbReference type="Proteomes" id="UP000807159">
    <property type="component" value="Chromosome 6"/>
</dbReference>
<dbReference type="AlphaFoldDB" id="A0A8T2YP78"/>
<reference evidence="1" key="1">
    <citation type="journal article" date="2021" name="J. Hered.">
        <title>Genome Assembly of Salicaceae Populus deltoides (Eastern Cottonwood) I-69 Based on Nanopore Sequencing and Hi-C Technologies.</title>
        <authorList>
            <person name="Bai S."/>
            <person name="Wu H."/>
            <person name="Zhang J."/>
            <person name="Pan Z."/>
            <person name="Zhao W."/>
            <person name="Li Z."/>
            <person name="Tong C."/>
        </authorList>
    </citation>
    <scope>NUCLEOTIDE SEQUENCE</scope>
    <source>
        <tissue evidence="1">Leaf</tissue>
    </source>
</reference>
<proteinExistence type="predicted"/>
<protein>
    <submittedName>
        <fullName evidence="1">Uncharacterized protein</fullName>
    </submittedName>
</protein>
<accession>A0A8T2YP78</accession>